<name>A0ABR9XNS6_9CHLB</name>
<proteinExistence type="predicted"/>
<gene>
    <name evidence="1" type="ORF">INT08_00655</name>
</gene>
<protein>
    <submittedName>
        <fullName evidence="1">Uncharacterized protein</fullName>
    </submittedName>
</protein>
<comment type="caution">
    <text evidence="1">The sequence shown here is derived from an EMBL/GenBank/DDBJ whole genome shotgun (WGS) entry which is preliminary data.</text>
</comment>
<dbReference type="RefSeq" id="WP_175186895.1">
    <property type="nucleotide sequence ID" value="NZ_JABVZQ010000002.1"/>
</dbReference>
<reference evidence="1 2" key="1">
    <citation type="journal article" date="2020" name="Microorganisms">
        <title>Simultaneous Genome Sequencing of Prosthecochloris ethylica and Desulfuromonas acetoxidans within a Syntrophic Mixture Reveals Unique Pili and Protein Interactions.</title>
        <authorList>
            <person name="Kyndt J.A."/>
            <person name="Van Beeumen J.J."/>
            <person name="Meyer T.E."/>
        </authorList>
    </citation>
    <scope>NUCLEOTIDE SEQUENCE [LARGE SCALE GENOMIC DNA]</scope>
    <source>
        <strain evidence="1 2">N3</strain>
    </source>
</reference>
<dbReference type="EMBL" id="JADGII010000001">
    <property type="protein sequence ID" value="MBF0635691.1"/>
    <property type="molecule type" value="Genomic_DNA"/>
</dbReference>
<dbReference type="Proteomes" id="UP000619838">
    <property type="component" value="Unassembled WGS sequence"/>
</dbReference>
<organism evidence="1 2">
    <name type="scientific">Prosthecochloris ethylica</name>
    <dbReference type="NCBI Taxonomy" id="2743976"/>
    <lineage>
        <taxon>Bacteria</taxon>
        <taxon>Pseudomonadati</taxon>
        <taxon>Chlorobiota</taxon>
        <taxon>Chlorobiia</taxon>
        <taxon>Chlorobiales</taxon>
        <taxon>Chlorobiaceae</taxon>
        <taxon>Prosthecochloris</taxon>
    </lineage>
</organism>
<keyword evidence="2" id="KW-1185">Reference proteome</keyword>
<evidence type="ECO:0000313" key="2">
    <source>
        <dbReference type="Proteomes" id="UP000619838"/>
    </source>
</evidence>
<sequence>MKRKEMACACQNNVLVLFFATPDVPLLRSLIFIGMFSTARGRRFLPVISGEFTGKAEVSPFVVSGESYIL</sequence>
<evidence type="ECO:0000313" key="1">
    <source>
        <dbReference type="EMBL" id="MBF0635691.1"/>
    </source>
</evidence>
<accession>A0ABR9XNS6</accession>